<keyword evidence="1" id="KW-0472">Membrane</keyword>
<dbReference type="PROSITE" id="PS51257">
    <property type="entry name" value="PROKAR_LIPOPROTEIN"/>
    <property type="match status" value="1"/>
</dbReference>
<accession>A0A5R9CSY3</accession>
<organism evidence="2 3">
    <name type="scientific">Lentilactobacillus parafarraginis</name>
    <dbReference type="NCBI Taxonomy" id="390842"/>
    <lineage>
        <taxon>Bacteria</taxon>
        <taxon>Bacillati</taxon>
        <taxon>Bacillota</taxon>
        <taxon>Bacilli</taxon>
        <taxon>Lactobacillales</taxon>
        <taxon>Lactobacillaceae</taxon>
        <taxon>Lentilactobacillus</taxon>
    </lineage>
</organism>
<comment type="caution">
    <text evidence="2">The sequence shown here is derived from an EMBL/GenBank/DDBJ whole genome shotgun (WGS) entry which is preliminary data.</text>
</comment>
<protein>
    <submittedName>
        <fullName evidence="2">Uncharacterized protein</fullName>
    </submittedName>
</protein>
<evidence type="ECO:0000256" key="1">
    <source>
        <dbReference type="SAM" id="Phobius"/>
    </source>
</evidence>
<keyword evidence="1" id="KW-0812">Transmembrane</keyword>
<dbReference type="AlphaFoldDB" id="A0A5R9CSY3"/>
<proteinExistence type="predicted"/>
<evidence type="ECO:0000313" key="2">
    <source>
        <dbReference type="EMBL" id="TLQ18531.1"/>
    </source>
</evidence>
<feature type="transmembrane region" description="Helical" evidence="1">
    <location>
        <begin position="77"/>
        <end position="101"/>
    </location>
</feature>
<dbReference type="EMBL" id="VBSX01000021">
    <property type="protein sequence ID" value="TLQ18531.1"/>
    <property type="molecule type" value="Genomic_DNA"/>
</dbReference>
<gene>
    <name evidence="2" type="ORF">FEZ41_09115</name>
</gene>
<reference evidence="2 3" key="1">
    <citation type="submission" date="2019-05" db="EMBL/GenBank/DDBJ databases">
        <title>The metagenome of a microbial culture collection derived from dairy environment covers the genomic content of the human microbiome.</title>
        <authorList>
            <person name="Roder T."/>
            <person name="Wuthrich D."/>
            <person name="Sattari Z."/>
            <person name="Von Ah U."/>
            <person name="Bar C."/>
            <person name="Ronchi F."/>
            <person name="Macpherson A.J."/>
            <person name="Ganal-Vonarburg S.C."/>
            <person name="Bruggmann R."/>
            <person name="Vergeres G."/>
        </authorList>
    </citation>
    <scope>NUCLEOTIDE SEQUENCE [LARGE SCALE GENOMIC DNA]</scope>
    <source>
        <strain evidence="2 3">FAM 1079</strain>
    </source>
</reference>
<evidence type="ECO:0000313" key="3">
    <source>
        <dbReference type="Proteomes" id="UP000305100"/>
    </source>
</evidence>
<name>A0A5R9CSY3_9LACO</name>
<dbReference type="Proteomes" id="UP000305100">
    <property type="component" value="Unassembled WGS sequence"/>
</dbReference>
<keyword evidence="1" id="KW-1133">Transmembrane helix</keyword>
<feature type="transmembrane region" description="Helical" evidence="1">
    <location>
        <begin position="37"/>
        <end position="56"/>
    </location>
</feature>
<sequence length="103" mass="11389">MTQKQLKSTFLLSLILSCLFVIAGSLLQINWLFKTGIILIGFIILIGAVLIGWFEHTELFTFANKRVVFSDLPKRDVQLVKIGCVLLGIIGLFLIGVGIVITI</sequence>
<dbReference type="RefSeq" id="WP_138467678.1">
    <property type="nucleotide sequence ID" value="NZ_VBSX01000021.1"/>
</dbReference>